<dbReference type="Proteomes" id="UP000472264">
    <property type="component" value="Chromosome 8"/>
</dbReference>
<dbReference type="InParanoid" id="A0A665VZK7"/>
<sequence length="195" mass="21555">MFLLSKKIRFSYPRTVEELLQQVASLHEPNNTSPMPPSLIIVDRMEGFLHGSRGGSLNEFHSGEQSCAAHISALLCDTAAFLTHVLEQRSSGAGPCRVIVSFQSDIETGQVSGASSVTDPFLETLDRYFPVRCTLDQDRGYEAAAAGLQELWHIYFSGSGITETLSAKDSEDRLNEAQEWQLLIFPDGLMEFKPV</sequence>
<reference evidence="1" key="1">
    <citation type="submission" date="2021-04" db="EMBL/GenBank/DDBJ databases">
        <authorList>
            <consortium name="Wellcome Sanger Institute Data Sharing"/>
        </authorList>
    </citation>
    <scope>NUCLEOTIDE SEQUENCE [LARGE SCALE GENOMIC DNA]</scope>
</reference>
<dbReference type="OMA" id="FCYPRTL"/>
<evidence type="ECO:0008006" key="3">
    <source>
        <dbReference type="Google" id="ProtNLM"/>
    </source>
</evidence>
<reference evidence="1" key="2">
    <citation type="submission" date="2025-08" db="UniProtKB">
        <authorList>
            <consortium name="Ensembl"/>
        </authorList>
    </citation>
    <scope>IDENTIFICATION</scope>
</reference>
<dbReference type="FunCoup" id="A0A665VZK7">
    <property type="interactions" value="355"/>
</dbReference>
<dbReference type="Ensembl" id="ENSENLT00000037931.1">
    <property type="protein sequence ID" value="ENSENLP00000036947.1"/>
    <property type="gene ID" value="ENSENLG00000016035.1"/>
</dbReference>
<keyword evidence="2" id="KW-1185">Reference proteome</keyword>
<dbReference type="GO" id="GO:0097196">
    <property type="term" value="C:Shu complex"/>
    <property type="evidence" value="ECO:0007669"/>
    <property type="project" value="TreeGrafter"/>
</dbReference>
<dbReference type="GO" id="GO:0003697">
    <property type="term" value="F:single-stranded DNA binding"/>
    <property type="evidence" value="ECO:0007669"/>
    <property type="project" value="TreeGrafter"/>
</dbReference>
<evidence type="ECO:0000313" key="1">
    <source>
        <dbReference type="Ensembl" id="ENSENLP00000036947.1"/>
    </source>
</evidence>
<proteinExistence type="predicted"/>
<reference evidence="1" key="3">
    <citation type="submission" date="2025-09" db="UniProtKB">
        <authorList>
            <consortium name="Ensembl"/>
        </authorList>
    </citation>
    <scope>IDENTIFICATION</scope>
</reference>
<accession>A0A665VZK7</accession>
<dbReference type="AlphaFoldDB" id="A0A665VZK7"/>
<protein>
    <recommendedName>
        <fullName evidence="3">SWIM-type zinc finger 7 associated protein 1</fullName>
    </recommendedName>
</protein>
<dbReference type="PANTHER" id="PTHR28653">
    <property type="match status" value="1"/>
</dbReference>
<dbReference type="PANTHER" id="PTHR28653:SF1">
    <property type="entry name" value="ATPASE SWSAP1"/>
    <property type="match status" value="1"/>
</dbReference>
<dbReference type="GO" id="GO:0000724">
    <property type="term" value="P:double-strand break repair via homologous recombination"/>
    <property type="evidence" value="ECO:0007669"/>
    <property type="project" value="TreeGrafter"/>
</dbReference>
<organism evidence="1 2">
    <name type="scientific">Echeneis naucrates</name>
    <name type="common">Live sharksucker</name>
    <dbReference type="NCBI Taxonomy" id="173247"/>
    <lineage>
        <taxon>Eukaryota</taxon>
        <taxon>Metazoa</taxon>
        <taxon>Chordata</taxon>
        <taxon>Craniata</taxon>
        <taxon>Vertebrata</taxon>
        <taxon>Euteleostomi</taxon>
        <taxon>Actinopterygii</taxon>
        <taxon>Neopterygii</taxon>
        <taxon>Teleostei</taxon>
        <taxon>Neoteleostei</taxon>
        <taxon>Acanthomorphata</taxon>
        <taxon>Carangaria</taxon>
        <taxon>Carangiformes</taxon>
        <taxon>Echeneidae</taxon>
        <taxon>Echeneis</taxon>
    </lineage>
</organism>
<evidence type="ECO:0000313" key="2">
    <source>
        <dbReference type="Proteomes" id="UP000472264"/>
    </source>
</evidence>
<name>A0A665VZK7_ECHNA</name>